<organism evidence="3">
    <name type="scientific">Neodiprion lecontei</name>
    <name type="common">Redheaded pine sawfly</name>
    <dbReference type="NCBI Taxonomy" id="441921"/>
    <lineage>
        <taxon>Eukaryota</taxon>
        <taxon>Metazoa</taxon>
        <taxon>Ecdysozoa</taxon>
        <taxon>Arthropoda</taxon>
        <taxon>Hexapoda</taxon>
        <taxon>Insecta</taxon>
        <taxon>Pterygota</taxon>
        <taxon>Neoptera</taxon>
        <taxon>Endopterygota</taxon>
        <taxon>Hymenoptera</taxon>
        <taxon>Tenthredinoidea</taxon>
        <taxon>Diprionidae</taxon>
        <taxon>Diprioninae</taxon>
        <taxon>Neodiprion</taxon>
    </lineage>
</organism>
<dbReference type="Gene3D" id="3.90.1200.10">
    <property type="match status" value="1"/>
</dbReference>
<dbReference type="InterPro" id="IPR015897">
    <property type="entry name" value="CHK_kinase-like"/>
</dbReference>
<keyword evidence="2" id="KW-1185">Reference proteome</keyword>
<name>A0A6J0BQZ8_NEOLC</name>
<dbReference type="Pfam" id="PF02958">
    <property type="entry name" value="EcKL"/>
    <property type="match status" value="1"/>
</dbReference>
<dbReference type="PANTHER" id="PTHR11012">
    <property type="entry name" value="PROTEIN KINASE-LIKE DOMAIN-CONTAINING"/>
    <property type="match status" value="1"/>
</dbReference>
<sequence>MMSGATEDEPESRCSDLFRSEHLQEYLGRVVETLGIRSPKFCVTLGSKVGDNYAGVIYRVEIEGQSNGVPVKIQTIFKIPPTNEIVREIMQIEHLFLREHEFYSEIVPIFKEFLQAHRKTLGNIPECYFSTSIDHKEAICMEDLQSKGFVMRDRIKQLDFAHASLVLRALGRFHAVSFGLRDQKQEVFASKISHHKEPLFRPDVVQHPSFIERCEILENLVKMALADEDPRYTKRFTEFRKTVTCDDFACPFTGCNAEPYAVLNHGDLWTNNLLFKYDEDHGEPQDLYFLDFQSVRYVSPAIDISYVLFCSCNQELRNRHFDELIKIYHESLSAYLYELGSEPQKLFPYEELLRQMRKFSTSTGITAMMVLPAFTSQGDDVKAFEALNSDIADSEDRIQRDYFWRNTLRDTYKDLIDRNYI</sequence>
<dbReference type="SUPFAM" id="SSF56112">
    <property type="entry name" value="Protein kinase-like (PK-like)"/>
    <property type="match status" value="1"/>
</dbReference>
<evidence type="ECO:0000313" key="2">
    <source>
        <dbReference type="Proteomes" id="UP000829291"/>
    </source>
</evidence>
<gene>
    <name evidence="3" type="primary">LOC107222213</name>
</gene>
<dbReference type="PANTHER" id="PTHR11012:SF30">
    <property type="entry name" value="PROTEIN KINASE-LIKE DOMAIN-CONTAINING"/>
    <property type="match status" value="1"/>
</dbReference>
<dbReference type="SMART" id="SM00587">
    <property type="entry name" value="CHK"/>
    <property type="match status" value="1"/>
</dbReference>
<feature type="domain" description="CHK kinase-like" evidence="1">
    <location>
        <begin position="139"/>
        <end position="338"/>
    </location>
</feature>
<dbReference type="AlphaFoldDB" id="A0A6J0BQZ8"/>
<dbReference type="InParanoid" id="A0A6J0BQZ8"/>
<accession>A0A6J0BQZ8</accession>
<evidence type="ECO:0000259" key="1">
    <source>
        <dbReference type="SMART" id="SM00587"/>
    </source>
</evidence>
<evidence type="ECO:0000313" key="3">
    <source>
        <dbReference type="RefSeq" id="XP_015516969.1"/>
    </source>
</evidence>
<dbReference type="InterPro" id="IPR011009">
    <property type="entry name" value="Kinase-like_dom_sf"/>
</dbReference>
<proteinExistence type="predicted"/>
<dbReference type="KEGG" id="nlo:107222213"/>
<dbReference type="GeneID" id="107222213"/>
<dbReference type="OrthoDB" id="190089at2759"/>
<protein>
    <submittedName>
        <fullName evidence="3">Uncharacterized protein LOC107222213</fullName>
    </submittedName>
</protein>
<dbReference type="Proteomes" id="UP000829291">
    <property type="component" value="Chromosome 5"/>
</dbReference>
<reference evidence="3" key="1">
    <citation type="submission" date="2025-08" db="UniProtKB">
        <authorList>
            <consortium name="RefSeq"/>
        </authorList>
    </citation>
    <scope>IDENTIFICATION</scope>
    <source>
        <tissue evidence="3">Thorax and Abdomen</tissue>
    </source>
</reference>
<dbReference type="InterPro" id="IPR004119">
    <property type="entry name" value="EcKL"/>
</dbReference>
<dbReference type="RefSeq" id="XP_015516969.1">
    <property type="nucleotide sequence ID" value="XM_015661483.2"/>
</dbReference>